<name>A0ABR7N8L8_9FIRM</name>
<dbReference type="PANTHER" id="PTHR11091:SF0">
    <property type="entry name" value="MALATE DEHYDROGENASE"/>
    <property type="match status" value="1"/>
</dbReference>
<organism evidence="3 4">
    <name type="scientific">Jingyaoa shaoxingensis</name>
    <dbReference type="NCBI Taxonomy" id="2763671"/>
    <lineage>
        <taxon>Bacteria</taxon>
        <taxon>Bacillati</taxon>
        <taxon>Bacillota</taxon>
        <taxon>Clostridia</taxon>
        <taxon>Lachnospirales</taxon>
        <taxon>Lachnospiraceae</taxon>
        <taxon>Jingyaoa</taxon>
    </lineage>
</organism>
<accession>A0ABR7N8L8</accession>
<dbReference type="InterPro" id="IPR043144">
    <property type="entry name" value="Mal/L-sulf/L-lact_DH-like_ah"/>
</dbReference>
<dbReference type="Gene3D" id="1.10.1530.10">
    <property type="match status" value="1"/>
</dbReference>
<dbReference type="RefSeq" id="WP_249307777.1">
    <property type="nucleotide sequence ID" value="NZ_JACRSZ010000005.1"/>
</dbReference>
<protein>
    <submittedName>
        <fullName evidence="3">Ldh family oxidoreductase</fullName>
    </submittedName>
</protein>
<gene>
    <name evidence="3" type="ORF">H8716_06565</name>
</gene>
<reference evidence="3 4" key="1">
    <citation type="submission" date="2020-08" db="EMBL/GenBank/DDBJ databases">
        <title>Genome public.</title>
        <authorList>
            <person name="Liu C."/>
            <person name="Sun Q."/>
        </authorList>
    </citation>
    <scope>NUCLEOTIDE SEQUENCE [LARGE SCALE GENOMIC DNA]</scope>
    <source>
        <strain evidence="3 4">NSJ-46</strain>
    </source>
</reference>
<dbReference type="EMBL" id="JACRSZ010000005">
    <property type="protein sequence ID" value="MBC8572748.1"/>
    <property type="molecule type" value="Genomic_DNA"/>
</dbReference>
<dbReference type="Proteomes" id="UP000657421">
    <property type="component" value="Unassembled WGS sequence"/>
</dbReference>
<evidence type="ECO:0000256" key="2">
    <source>
        <dbReference type="ARBA" id="ARBA00023002"/>
    </source>
</evidence>
<evidence type="ECO:0000313" key="3">
    <source>
        <dbReference type="EMBL" id="MBC8572748.1"/>
    </source>
</evidence>
<dbReference type="InterPro" id="IPR043143">
    <property type="entry name" value="Mal/L-sulf/L-lact_DH-like_NADP"/>
</dbReference>
<dbReference type="SUPFAM" id="SSF89733">
    <property type="entry name" value="L-sulfolactate dehydrogenase-like"/>
    <property type="match status" value="1"/>
</dbReference>
<dbReference type="Gene3D" id="3.30.1370.60">
    <property type="entry name" value="Hypothetical oxidoreductase yiak, domain 2"/>
    <property type="match status" value="1"/>
</dbReference>
<evidence type="ECO:0000256" key="1">
    <source>
        <dbReference type="ARBA" id="ARBA00006056"/>
    </source>
</evidence>
<dbReference type="PANTHER" id="PTHR11091">
    <property type="entry name" value="OXIDOREDUCTASE-RELATED"/>
    <property type="match status" value="1"/>
</dbReference>
<dbReference type="Pfam" id="PF02615">
    <property type="entry name" value="Ldh_2"/>
    <property type="match status" value="1"/>
</dbReference>
<sequence>MLIKEQQLRGYVQDILRRAGASEEEAEIVSEELVQSNLLGVDSHGILRIPQYMWQIEEHFIVPGADVKTVKETPTTAIVDADYGFGHVAGRKTAEIVIQKAKENGVACAIVIHSTHIGRLGAYTERIARAGLMAFGTAGLYSSGPLAPFGAAEARLGTNPISWAVPRGEKDPIMMDGATTVVAEGKLRTYIQKNESVPEGWIRDGQGRDTTDPNDFYKEPRGTIYPLGGKMGGAKGSALAIMADLFSIALANDDYWTCLQEGKKLKSENGLFLMAVNPDCFLGRDLFAAQVENHASYIKSAKPAEGFKEVLLPGEFEFNTARRRREKGIDIPDATWGGIVEIASSLGCDWGCEFSVQKRRNGFVHY</sequence>
<comment type="similarity">
    <text evidence="1">Belongs to the LDH2/MDH2 oxidoreductase family.</text>
</comment>
<dbReference type="InterPro" id="IPR003767">
    <property type="entry name" value="Malate/L-lactate_DH-like"/>
</dbReference>
<keyword evidence="4" id="KW-1185">Reference proteome</keyword>
<keyword evidence="2" id="KW-0560">Oxidoreductase</keyword>
<evidence type="ECO:0000313" key="4">
    <source>
        <dbReference type="Proteomes" id="UP000657421"/>
    </source>
</evidence>
<proteinExistence type="inferred from homology"/>
<comment type="caution">
    <text evidence="3">The sequence shown here is derived from an EMBL/GenBank/DDBJ whole genome shotgun (WGS) entry which is preliminary data.</text>
</comment>
<dbReference type="InterPro" id="IPR036111">
    <property type="entry name" value="Mal/L-sulfo/L-lacto_DH-like_sf"/>
</dbReference>